<protein>
    <submittedName>
        <fullName evidence="2">Uncharacterized protein</fullName>
    </submittedName>
</protein>
<keyword evidence="3" id="KW-1185">Reference proteome</keyword>
<evidence type="ECO:0000313" key="2">
    <source>
        <dbReference type="EnsemblProtists" id="EOD08068"/>
    </source>
</evidence>
<sequence length="310" mass="33109">MIELLGAASCTTDPRQGAGRWCSPALAVLRKLSWPTAAHGDTPSVRGHLAATLSLVMVRSLLLLAWRRTSSEVLRLSHLDAAPSTTEIVFVGDASCGKSELLCEALRHRPVGFAAADEAPGLEAQRVGVIVCSAVQADGFESLLPYVKRWRLALRRDFGGRVPVVLVCTKADLTPMRLPLIQALEEQGVACLTVSAKVGTNIRHLWQLFARGLPPALLSTAARRHGLLLRLQALLDLAYGALLVAAVAAAVFVQKVGLPMLVRALVPWPGAHPSPARPPPLQLASGRLPTLCERGDGFGPLALRRVLTFP</sequence>
<keyword evidence="1" id="KW-0812">Transmembrane</keyword>
<keyword evidence="1" id="KW-1133">Transmembrane helix</keyword>
<feature type="transmembrane region" description="Helical" evidence="1">
    <location>
        <begin position="233"/>
        <end position="253"/>
    </location>
</feature>
<dbReference type="Proteomes" id="UP000013827">
    <property type="component" value="Unassembled WGS sequence"/>
</dbReference>
<dbReference type="Gene3D" id="3.40.50.300">
    <property type="entry name" value="P-loop containing nucleotide triphosphate hydrolases"/>
    <property type="match status" value="1"/>
</dbReference>
<organism evidence="2 3">
    <name type="scientific">Emiliania huxleyi (strain CCMP1516)</name>
    <dbReference type="NCBI Taxonomy" id="280463"/>
    <lineage>
        <taxon>Eukaryota</taxon>
        <taxon>Haptista</taxon>
        <taxon>Haptophyta</taxon>
        <taxon>Prymnesiophyceae</taxon>
        <taxon>Isochrysidales</taxon>
        <taxon>Noelaerhabdaceae</taxon>
        <taxon>Emiliania</taxon>
    </lineage>
</organism>
<dbReference type="KEGG" id="ehx:EMIHUDRAFT_249230"/>
<dbReference type="PRINTS" id="PR00449">
    <property type="entry name" value="RASTRNSFRMNG"/>
</dbReference>
<dbReference type="AlphaFoldDB" id="A0A0D3I9Y3"/>
<reference evidence="3" key="1">
    <citation type="journal article" date="2013" name="Nature">
        <title>Pan genome of the phytoplankton Emiliania underpins its global distribution.</title>
        <authorList>
            <person name="Read B.A."/>
            <person name="Kegel J."/>
            <person name="Klute M.J."/>
            <person name="Kuo A."/>
            <person name="Lefebvre S.C."/>
            <person name="Maumus F."/>
            <person name="Mayer C."/>
            <person name="Miller J."/>
            <person name="Monier A."/>
            <person name="Salamov A."/>
            <person name="Young J."/>
            <person name="Aguilar M."/>
            <person name="Claverie J.M."/>
            <person name="Frickenhaus S."/>
            <person name="Gonzalez K."/>
            <person name="Herman E.K."/>
            <person name="Lin Y.C."/>
            <person name="Napier J."/>
            <person name="Ogata H."/>
            <person name="Sarno A.F."/>
            <person name="Shmutz J."/>
            <person name="Schroeder D."/>
            <person name="de Vargas C."/>
            <person name="Verret F."/>
            <person name="von Dassow P."/>
            <person name="Valentin K."/>
            <person name="Van de Peer Y."/>
            <person name="Wheeler G."/>
            <person name="Dacks J.B."/>
            <person name="Delwiche C.F."/>
            <person name="Dyhrman S.T."/>
            <person name="Glockner G."/>
            <person name="John U."/>
            <person name="Richards T."/>
            <person name="Worden A.Z."/>
            <person name="Zhang X."/>
            <person name="Grigoriev I.V."/>
            <person name="Allen A.E."/>
            <person name="Bidle K."/>
            <person name="Borodovsky M."/>
            <person name="Bowler C."/>
            <person name="Brownlee C."/>
            <person name="Cock J.M."/>
            <person name="Elias M."/>
            <person name="Gladyshev V.N."/>
            <person name="Groth M."/>
            <person name="Guda C."/>
            <person name="Hadaegh A."/>
            <person name="Iglesias-Rodriguez M.D."/>
            <person name="Jenkins J."/>
            <person name="Jones B.M."/>
            <person name="Lawson T."/>
            <person name="Leese F."/>
            <person name="Lindquist E."/>
            <person name="Lobanov A."/>
            <person name="Lomsadze A."/>
            <person name="Malik S.B."/>
            <person name="Marsh M.E."/>
            <person name="Mackinder L."/>
            <person name="Mock T."/>
            <person name="Mueller-Roeber B."/>
            <person name="Pagarete A."/>
            <person name="Parker M."/>
            <person name="Probert I."/>
            <person name="Quesneville H."/>
            <person name="Raines C."/>
            <person name="Rensing S.A."/>
            <person name="Riano-Pachon D.M."/>
            <person name="Richier S."/>
            <person name="Rokitta S."/>
            <person name="Shiraiwa Y."/>
            <person name="Soanes D.M."/>
            <person name="van der Giezen M."/>
            <person name="Wahlund T.M."/>
            <person name="Williams B."/>
            <person name="Wilson W."/>
            <person name="Wolfe G."/>
            <person name="Wurch L.L."/>
        </authorList>
    </citation>
    <scope>NUCLEOTIDE SEQUENCE</scope>
</reference>
<keyword evidence="1" id="KW-0472">Membrane</keyword>
<reference evidence="2" key="2">
    <citation type="submission" date="2024-10" db="UniProtKB">
        <authorList>
            <consortium name="EnsemblProtists"/>
        </authorList>
    </citation>
    <scope>IDENTIFICATION</scope>
</reference>
<dbReference type="PaxDb" id="2903-EOD08068"/>
<dbReference type="HOGENOM" id="CLU_886915_0_0_1"/>
<dbReference type="InterPro" id="IPR027417">
    <property type="entry name" value="P-loop_NTPase"/>
</dbReference>
<dbReference type="CDD" id="cd00882">
    <property type="entry name" value="Ras_like_GTPase"/>
    <property type="match status" value="1"/>
</dbReference>
<proteinExistence type="predicted"/>
<name>A0A0D3I9Y3_EMIH1</name>
<dbReference type="RefSeq" id="XP_005760497.1">
    <property type="nucleotide sequence ID" value="XM_005760440.1"/>
</dbReference>
<accession>A0A0D3I9Y3</accession>
<dbReference type="SUPFAM" id="SSF52540">
    <property type="entry name" value="P-loop containing nucleoside triphosphate hydrolases"/>
    <property type="match status" value="1"/>
</dbReference>
<dbReference type="GeneID" id="17254217"/>
<evidence type="ECO:0000256" key="1">
    <source>
        <dbReference type="SAM" id="Phobius"/>
    </source>
</evidence>
<evidence type="ECO:0000313" key="3">
    <source>
        <dbReference type="Proteomes" id="UP000013827"/>
    </source>
</evidence>
<dbReference type="EnsemblProtists" id="EOD08068">
    <property type="protein sequence ID" value="EOD08068"/>
    <property type="gene ID" value="EMIHUDRAFT_249230"/>
</dbReference>